<dbReference type="OrthoDB" id="10257049at2759"/>
<comment type="similarity">
    <text evidence="1">Belongs to the zinc-containing alcohol dehydrogenase family.</text>
</comment>
<sequence>MSGKHQAAILPQKGGPLSVVDRATPEPGPNDVLIEVRAIALNPVDYYQRDLSMPPIPSYPAVVGSDVAGLVVKLGSNVSNAPPAGSRASAFASSFYQDGSPDHGAFQKYVLAQSEGVIALPDALSFEEGAVLPLAVLTALSGWTTIGIPFGTKYTPQDKQAVLIWGGASSVGTFAVQSAKLMGFIVYATASAKNHEYLKKLGADVVFDYKASDVVSQIIDTVKNDGVTLRTASCVVEGSLQPTLDVLKSTKGDAVAKVAHAPPLLPGAPTLEGAEIKFVLPPMDPVERSDHMYKCFHVWLRDGLNSGTVVPSPHVQVEAGSLEGLNKALDTLKAGVSGTKIVVQV</sequence>
<evidence type="ECO:0000313" key="5">
    <source>
        <dbReference type="EMBL" id="CAF9909388.1"/>
    </source>
</evidence>
<reference evidence="5" key="1">
    <citation type="submission" date="2021-03" db="EMBL/GenBank/DDBJ databases">
        <authorList>
            <person name="Tagirdzhanova G."/>
        </authorList>
    </citation>
    <scope>NUCLEOTIDE SEQUENCE</scope>
</reference>
<dbReference type="EMBL" id="CAJPDR010000036">
    <property type="protein sequence ID" value="CAF9909388.1"/>
    <property type="molecule type" value="Genomic_DNA"/>
</dbReference>
<dbReference type="Gene3D" id="3.40.50.720">
    <property type="entry name" value="NAD(P)-binding Rossmann-like Domain"/>
    <property type="match status" value="1"/>
</dbReference>
<dbReference type="Proteomes" id="UP000664203">
    <property type="component" value="Unassembled WGS sequence"/>
</dbReference>
<dbReference type="SUPFAM" id="SSF51735">
    <property type="entry name" value="NAD(P)-binding Rossmann-fold domains"/>
    <property type="match status" value="1"/>
</dbReference>
<comment type="caution">
    <text evidence="5">The sequence shown here is derived from an EMBL/GenBank/DDBJ whole genome shotgun (WGS) entry which is preliminary data.</text>
</comment>
<keyword evidence="6" id="KW-1185">Reference proteome</keyword>
<dbReference type="Pfam" id="PF00107">
    <property type="entry name" value="ADH_zinc_N"/>
    <property type="match status" value="1"/>
</dbReference>
<dbReference type="InterPro" id="IPR036291">
    <property type="entry name" value="NAD(P)-bd_dom_sf"/>
</dbReference>
<feature type="domain" description="Enoyl reductase (ER)" evidence="4">
    <location>
        <begin position="14"/>
        <end position="343"/>
    </location>
</feature>
<dbReference type="SMART" id="SM00829">
    <property type="entry name" value="PKS_ER"/>
    <property type="match status" value="1"/>
</dbReference>
<evidence type="ECO:0000256" key="3">
    <source>
        <dbReference type="SAM" id="MobiDB-lite"/>
    </source>
</evidence>
<evidence type="ECO:0000256" key="1">
    <source>
        <dbReference type="ARBA" id="ARBA00008072"/>
    </source>
</evidence>
<evidence type="ECO:0000259" key="4">
    <source>
        <dbReference type="SMART" id="SM00829"/>
    </source>
</evidence>
<protein>
    <recommendedName>
        <fullName evidence="4">Enoyl reductase (ER) domain-containing protein</fullName>
    </recommendedName>
</protein>
<name>A0A8H3ES10_9LECA</name>
<dbReference type="InterPro" id="IPR013154">
    <property type="entry name" value="ADH-like_N"/>
</dbReference>
<dbReference type="SUPFAM" id="SSF50129">
    <property type="entry name" value="GroES-like"/>
    <property type="match status" value="1"/>
</dbReference>
<evidence type="ECO:0000256" key="2">
    <source>
        <dbReference type="ARBA" id="ARBA00023002"/>
    </source>
</evidence>
<dbReference type="InterPro" id="IPR047122">
    <property type="entry name" value="Trans-enoyl_RdTase-like"/>
</dbReference>
<dbReference type="Gene3D" id="3.90.180.10">
    <property type="entry name" value="Medium-chain alcohol dehydrogenases, catalytic domain"/>
    <property type="match status" value="1"/>
</dbReference>
<dbReference type="Pfam" id="PF08240">
    <property type="entry name" value="ADH_N"/>
    <property type="match status" value="1"/>
</dbReference>
<proteinExistence type="inferred from homology"/>
<dbReference type="InterPro" id="IPR020843">
    <property type="entry name" value="ER"/>
</dbReference>
<dbReference type="PANTHER" id="PTHR45348:SF2">
    <property type="entry name" value="ZINC-TYPE ALCOHOL DEHYDROGENASE-LIKE PROTEIN C2E1P3.01"/>
    <property type="match status" value="1"/>
</dbReference>
<feature type="region of interest" description="Disordered" evidence="3">
    <location>
        <begin position="1"/>
        <end position="26"/>
    </location>
</feature>
<organism evidence="5 6">
    <name type="scientific">Alectoria fallacina</name>
    <dbReference type="NCBI Taxonomy" id="1903189"/>
    <lineage>
        <taxon>Eukaryota</taxon>
        <taxon>Fungi</taxon>
        <taxon>Dikarya</taxon>
        <taxon>Ascomycota</taxon>
        <taxon>Pezizomycotina</taxon>
        <taxon>Lecanoromycetes</taxon>
        <taxon>OSLEUM clade</taxon>
        <taxon>Lecanoromycetidae</taxon>
        <taxon>Lecanorales</taxon>
        <taxon>Lecanorineae</taxon>
        <taxon>Parmeliaceae</taxon>
        <taxon>Alectoria</taxon>
    </lineage>
</organism>
<dbReference type="InterPro" id="IPR011032">
    <property type="entry name" value="GroES-like_sf"/>
</dbReference>
<dbReference type="PANTHER" id="PTHR45348">
    <property type="entry name" value="HYPOTHETICAL OXIDOREDUCTASE (EUROFUNG)"/>
    <property type="match status" value="1"/>
</dbReference>
<evidence type="ECO:0000313" key="6">
    <source>
        <dbReference type="Proteomes" id="UP000664203"/>
    </source>
</evidence>
<dbReference type="InterPro" id="IPR013149">
    <property type="entry name" value="ADH-like_C"/>
</dbReference>
<accession>A0A8H3ES10</accession>
<dbReference type="AlphaFoldDB" id="A0A8H3ES10"/>
<dbReference type="GO" id="GO:0016651">
    <property type="term" value="F:oxidoreductase activity, acting on NAD(P)H"/>
    <property type="evidence" value="ECO:0007669"/>
    <property type="project" value="InterPro"/>
</dbReference>
<dbReference type="CDD" id="cd08249">
    <property type="entry name" value="enoyl_reductase_like"/>
    <property type="match status" value="1"/>
</dbReference>
<keyword evidence="2" id="KW-0560">Oxidoreductase</keyword>
<gene>
    <name evidence="5" type="ORF">ALECFALPRED_005684</name>
</gene>